<evidence type="ECO:0000313" key="1">
    <source>
        <dbReference type="EMBL" id="MBW4468185.1"/>
    </source>
</evidence>
<dbReference type="EMBL" id="JAHHHV010000085">
    <property type="protein sequence ID" value="MBW4468185.1"/>
    <property type="molecule type" value="Genomic_DNA"/>
</dbReference>
<proteinExistence type="predicted"/>
<comment type="caution">
    <text evidence="1">The sequence shown here is derived from an EMBL/GenBank/DDBJ whole genome shotgun (WGS) entry which is preliminary data.</text>
</comment>
<protein>
    <submittedName>
        <fullName evidence="1">PASTA domain-containing protein</fullName>
    </submittedName>
</protein>
<reference evidence="1" key="1">
    <citation type="submission" date="2021-05" db="EMBL/GenBank/DDBJ databases">
        <authorList>
            <person name="Pietrasiak N."/>
            <person name="Ward R."/>
            <person name="Stajich J.E."/>
            <person name="Kurbessoian T."/>
        </authorList>
    </citation>
    <scope>NUCLEOTIDE SEQUENCE</scope>
    <source>
        <strain evidence="1">GSE-TBD4-15B</strain>
    </source>
</reference>
<dbReference type="CDD" id="cd06577">
    <property type="entry name" value="PASTA_pknB"/>
    <property type="match status" value="1"/>
</dbReference>
<organism evidence="1 2">
    <name type="scientific">Pegethrix bostrychoides GSE-TBD4-15B</name>
    <dbReference type="NCBI Taxonomy" id="2839662"/>
    <lineage>
        <taxon>Bacteria</taxon>
        <taxon>Bacillati</taxon>
        <taxon>Cyanobacteriota</taxon>
        <taxon>Cyanophyceae</taxon>
        <taxon>Oculatellales</taxon>
        <taxon>Oculatellaceae</taxon>
        <taxon>Pegethrix</taxon>
    </lineage>
</organism>
<dbReference type="InterPro" id="IPR005543">
    <property type="entry name" value="PASTA_dom"/>
</dbReference>
<name>A0A951PFR0_9CYAN</name>
<sequence length="512" mass="58123">MSIQKRSVLQSYFQKGNIPKQEQFADLIDSCVNLEEDGISVDANQNIGIGTISPSAKLHVAGKIFATEFQGAGSGITNLNSQNLQGQITSDQIQALDVAKLTGQLAVDQIPELDANKITSGTLDNSRIPELSTSKITAGVFSVDRIPNLPREKIIGLPEVPTAQKTGLQFHIDKPFIKSGEIVTLTFSSPGSDMVGLRWVGNAMAWGSGSDLEHEKTYQLNPSQTCVYTIAAYTTNILQEHTIQEQRQFTVYVEDSATQRPDTLRFHVDRPNIRAGDIVTLTFSSSNCNRVVLEYILENQIKTVEWNSNLDQEQSYQFKPNETRLYSLTAYEDSYIKDQRQFTVQVILTEEQSLTNLQNSNYRHLSAFLKDSDLMSLVQRWFENKDEDLIIHLNRFIDRKLAEEKIAKAEREKQPHQAVVPYMIGRNIQEIPMLTWPDWNFSLKRDENSVYSAPNYEGNAYYPLMTTEKNKPFEDPNIPWSEENIYGKIYRQFPEAGSIVEPGTVIDLWYIQ</sequence>
<dbReference type="AlphaFoldDB" id="A0A951PFR0"/>
<reference evidence="1" key="2">
    <citation type="journal article" date="2022" name="Microbiol. Resour. Announc.">
        <title>Metagenome Sequencing to Explore Phylogenomics of Terrestrial Cyanobacteria.</title>
        <authorList>
            <person name="Ward R.D."/>
            <person name="Stajich J.E."/>
            <person name="Johansen J.R."/>
            <person name="Huntemann M."/>
            <person name="Clum A."/>
            <person name="Foster B."/>
            <person name="Foster B."/>
            <person name="Roux S."/>
            <person name="Palaniappan K."/>
            <person name="Varghese N."/>
            <person name="Mukherjee S."/>
            <person name="Reddy T.B.K."/>
            <person name="Daum C."/>
            <person name="Copeland A."/>
            <person name="Chen I.A."/>
            <person name="Ivanova N.N."/>
            <person name="Kyrpides N.C."/>
            <person name="Shapiro N."/>
            <person name="Eloe-Fadrosh E.A."/>
            <person name="Pietrasiak N."/>
        </authorList>
    </citation>
    <scope>NUCLEOTIDE SEQUENCE</scope>
    <source>
        <strain evidence="1">GSE-TBD4-15B</strain>
    </source>
</reference>
<evidence type="ECO:0000313" key="2">
    <source>
        <dbReference type="Proteomes" id="UP000707356"/>
    </source>
</evidence>
<gene>
    <name evidence="1" type="ORF">KME07_22390</name>
</gene>
<accession>A0A951PFR0</accession>
<dbReference type="Proteomes" id="UP000707356">
    <property type="component" value="Unassembled WGS sequence"/>
</dbReference>